<evidence type="ECO:0000256" key="4">
    <source>
        <dbReference type="SAM" id="MobiDB-lite"/>
    </source>
</evidence>
<proteinExistence type="inferred from homology"/>
<keyword evidence="3" id="KW-0698">rRNA processing</keyword>
<comment type="subunit">
    <text evidence="3">Component of the RIX1 complex.</text>
</comment>
<dbReference type="Pfam" id="PF12333">
    <property type="entry name" value="Ipi1_N"/>
    <property type="match status" value="1"/>
</dbReference>
<dbReference type="PANTHER" id="PTHR16056">
    <property type="entry name" value="REGULATOR OF MICROTUBULE DYNAMICS PROTEIN"/>
    <property type="match status" value="1"/>
</dbReference>
<dbReference type="GO" id="GO:0005634">
    <property type="term" value="C:nucleus"/>
    <property type="evidence" value="ECO:0007669"/>
    <property type="project" value="UniProtKB-SubCell"/>
</dbReference>
<keyword evidence="2 3" id="KW-0539">Nucleus</keyword>
<evidence type="ECO:0000256" key="3">
    <source>
        <dbReference type="RuleBase" id="RU368021"/>
    </source>
</evidence>
<dbReference type="PANTHER" id="PTHR16056:SF2">
    <property type="entry name" value="TESTIS-EXPRESSED PROTEIN 10"/>
    <property type="match status" value="1"/>
</dbReference>
<gene>
    <name evidence="6" type="ORF">WHR41_07115</name>
</gene>
<feature type="compositionally biased region" description="Basic residues" evidence="4">
    <location>
        <begin position="18"/>
        <end position="27"/>
    </location>
</feature>
<reference evidence="6 7" key="1">
    <citation type="journal article" date="2020" name="Microbiol. Resour. Announc.">
        <title>Draft Genome Sequence of a Cladosporium Species Isolated from the Mesophotic Ascidian Didemnum maculosum.</title>
        <authorList>
            <person name="Gioti A."/>
            <person name="Siaperas R."/>
            <person name="Nikolaivits E."/>
            <person name="Le Goff G."/>
            <person name="Ouazzani J."/>
            <person name="Kotoulas G."/>
            <person name="Topakas E."/>
        </authorList>
    </citation>
    <scope>NUCLEOTIDE SEQUENCE [LARGE SCALE GENOMIC DNA]</scope>
    <source>
        <strain evidence="6 7">TM138-S3</strain>
    </source>
</reference>
<dbReference type="AlphaFoldDB" id="A0AB34KG07"/>
<dbReference type="RefSeq" id="XP_069226950.1">
    <property type="nucleotide sequence ID" value="XM_069375720.1"/>
</dbReference>
<organism evidence="6 7">
    <name type="scientific">Cladosporium halotolerans</name>
    <dbReference type="NCBI Taxonomy" id="1052096"/>
    <lineage>
        <taxon>Eukaryota</taxon>
        <taxon>Fungi</taxon>
        <taxon>Dikarya</taxon>
        <taxon>Ascomycota</taxon>
        <taxon>Pezizomycotina</taxon>
        <taxon>Dothideomycetes</taxon>
        <taxon>Dothideomycetidae</taxon>
        <taxon>Cladosporiales</taxon>
        <taxon>Cladosporiaceae</taxon>
        <taxon>Cladosporium</taxon>
    </lineage>
</organism>
<evidence type="ECO:0000256" key="2">
    <source>
        <dbReference type="ARBA" id="ARBA00023242"/>
    </source>
</evidence>
<keyword evidence="7" id="KW-1185">Reference proteome</keyword>
<evidence type="ECO:0000259" key="5">
    <source>
        <dbReference type="Pfam" id="PF12333"/>
    </source>
</evidence>
<comment type="similarity">
    <text evidence="3">Belongs to the IPI1/TEX10 family.</text>
</comment>
<dbReference type="GO" id="GO:0006364">
    <property type="term" value="P:rRNA processing"/>
    <property type="evidence" value="ECO:0007669"/>
    <property type="project" value="UniProtKB-UniRule"/>
</dbReference>
<feature type="compositionally biased region" description="Basic residues" evidence="4">
    <location>
        <begin position="1"/>
        <end position="10"/>
    </location>
</feature>
<feature type="region of interest" description="Disordered" evidence="4">
    <location>
        <begin position="1"/>
        <end position="34"/>
    </location>
</feature>
<protein>
    <recommendedName>
        <fullName evidence="3">Pre-rRNA-processing protein</fullName>
    </recommendedName>
</protein>
<evidence type="ECO:0000313" key="6">
    <source>
        <dbReference type="EMBL" id="KAL1583844.1"/>
    </source>
</evidence>
<dbReference type="Proteomes" id="UP000803884">
    <property type="component" value="Unassembled WGS sequence"/>
</dbReference>
<name>A0AB34KG07_9PEZI</name>
<dbReference type="GO" id="GO:0120330">
    <property type="term" value="C:rixosome complex"/>
    <property type="evidence" value="ECO:0007669"/>
    <property type="project" value="UniProtKB-UniRule"/>
</dbReference>
<dbReference type="GeneID" id="96008558"/>
<dbReference type="EMBL" id="JAAQHG020000031">
    <property type="protein sequence ID" value="KAL1583844.1"/>
    <property type="molecule type" value="Genomic_DNA"/>
</dbReference>
<comment type="subcellular location">
    <subcellularLocation>
        <location evidence="1 3">Nucleus</location>
    </subcellularLocation>
</comment>
<accession>A0AB34KG07</accession>
<comment type="caution">
    <text evidence="6">The sequence shown here is derived from an EMBL/GenBank/DDBJ whole genome shotgun (WGS) entry which is preliminary data.</text>
</comment>
<sequence>MTNSSKKKKERKQDFQKQKLKVGKARPKNTNATDTSFAAKSIVLKQQSLSETSREASAIFNHNLSLIGSKNDAQRKDALSYLTTAISTTEAPWPQPPSVIIAKAQPLILDGTPAVRAQLLKLFKAMPPSQLGPLDGLLLYSRAGMTHLSTDIRITALDTLDWLLGANSDGVVSCAGGWIKTLKTFQNLLSWTAQGSKLTSASGAKWSNTKSSGSLGSNKLLVHQVSTLAKFLSAGLTRRASDPDVLAVKAAQMFPLWHTDAHVLPAKSNCYGYLNLFGAPRDLESEMYDDADERIEALHESGLYDIFKYGVSEIKKEGGEVGRVAAGLDKALRLAEQG</sequence>
<evidence type="ECO:0000313" key="7">
    <source>
        <dbReference type="Proteomes" id="UP000803884"/>
    </source>
</evidence>
<dbReference type="InterPro" id="IPR024679">
    <property type="entry name" value="Ipi1_N"/>
</dbReference>
<feature type="domain" description="Pre-rRNA-processing protein Ipi1 N-terminal" evidence="5">
    <location>
        <begin position="137"/>
        <end position="232"/>
    </location>
</feature>
<keyword evidence="3" id="KW-0690">Ribosome biogenesis</keyword>
<comment type="function">
    <text evidence="3">Component of the RIX1 complex required for processing of ITS2 sequences from 35S pre-rRNA.</text>
</comment>
<evidence type="ECO:0000256" key="1">
    <source>
        <dbReference type="ARBA" id="ARBA00004123"/>
    </source>
</evidence>